<organism evidence="8 9">
    <name type="scientific">Pararhodospirillum photometricum DSM 122</name>
    <dbReference type="NCBI Taxonomy" id="1150469"/>
    <lineage>
        <taxon>Bacteria</taxon>
        <taxon>Pseudomonadati</taxon>
        <taxon>Pseudomonadota</taxon>
        <taxon>Alphaproteobacteria</taxon>
        <taxon>Rhodospirillales</taxon>
        <taxon>Rhodospirillaceae</taxon>
        <taxon>Pararhodospirillum</taxon>
    </lineage>
</organism>
<evidence type="ECO:0000256" key="5">
    <source>
        <dbReference type="ARBA" id="ARBA00023136"/>
    </source>
</evidence>
<dbReference type="InterPro" id="IPR036249">
    <property type="entry name" value="Thioredoxin-like_sf"/>
</dbReference>
<feature type="transmembrane region" description="Helical" evidence="6">
    <location>
        <begin position="137"/>
        <end position="158"/>
    </location>
</feature>
<evidence type="ECO:0000256" key="2">
    <source>
        <dbReference type="ARBA" id="ARBA00022692"/>
    </source>
</evidence>
<dbReference type="SUPFAM" id="SSF52833">
    <property type="entry name" value="Thioredoxin-like"/>
    <property type="match status" value="1"/>
</dbReference>
<feature type="transmembrane region" description="Helical" evidence="6">
    <location>
        <begin position="294"/>
        <end position="312"/>
    </location>
</feature>
<dbReference type="GO" id="GO:0017004">
    <property type="term" value="P:cytochrome complex assembly"/>
    <property type="evidence" value="ECO:0007669"/>
    <property type="project" value="UniProtKB-KW"/>
</dbReference>
<dbReference type="CDD" id="cd02953">
    <property type="entry name" value="DsbDgamma"/>
    <property type="match status" value="1"/>
</dbReference>
<dbReference type="HOGENOM" id="CLU_014657_1_1_5"/>
<evidence type="ECO:0000259" key="7">
    <source>
        <dbReference type="Pfam" id="PF02683"/>
    </source>
</evidence>
<reference evidence="8 9" key="1">
    <citation type="submission" date="2012-02" db="EMBL/GenBank/DDBJ databases">
        <title>Shotgun genome sequence of Phaeospirillum photometricum DSM 122.</title>
        <authorList>
            <person name="Duquesne K."/>
            <person name="Sturgis J."/>
        </authorList>
    </citation>
    <scope>NUCLEOTIDE SEQUENCE [LARGE SCALE GENOMIC DNA]</scope>
    <source>
        <strain evidence="9">DSM122</strain>
    </source>
</reference>
<feature type="transmembrane region" description="Helical" evidence="6">
    <location>
        <begin position="348"/>
        <end position="365"/>
    </location>
</feature>
<evidence type="ECO:0000256" key="1">
    <source>
        <dbReference type="ARBA" id="ARBA00004141"/>
    </source>
</evidence>
<dbReference type="InterPro" id="IPR035671">
    <property type="entry name" value="DsbD_gamma"/>
</dbReference>
<feature type="transmembrane region" description="Helical" evidence="6">
    <location>
        <begin position="178"/>
        <end position="197"/>
    </location>
</feature>
<name>H6SRA1_PARPM</name>
<keyword evidence="5 6" id="KW-0472">Membrane</keyword>
<dbReference type="PATRIC" id="fig|1150469.3.peg.3600"/>
<dbReference type="AlphaFoldDB" id="H6SRA1"/>
<dbReference type="KEGG" id="rpm:RSPPHO_03197"/>
<feature type="transmembrane region" description="Helical" evidence="6">
    <location>
        <begin position="218"/>
        <end position="245"/>
    </location>
</feature>
<dbReference type="Pfam" id="PF02683">
    <property type="entry name" value="DsbD_TM"/>
    <property type="match status" value="1"/>
</dbReference>
<feature type="transmembrane region" description="Helical" evidence="6">
    <location>
        <begin position="92"/>
        <end position="117"/>
    </location>
</feature>
<keyword evidence="3" id="KW-0201">Cytochrome c-type biogenesis</keyword>
<dbReference type="InterPro" id="IPR003834">
    <property type="entry name" value="Cyt_c_assmbl_TM_dom"/>
</dbReference>
<dbReference type="GO" id="GO:0045454">
    <property type="term" value="P:cell redox homeostasis"/>
    <property type="evidence" value="ECO:0007669"/>
    <property type="project" value="TreeGrafter"/>
</dbReference>
<sequence length="491" mass="50234">MRVSITADPPVEAPDLFLEPPAGLSFARPEVRLEEGGRRAILRARPSAGHVPSHGSLGALVADGSRGVELSVDTSVRLAPPSGLPFAGTVPLWASMALLAWLGGLILNLMPCVLPVLSLKVLGVLGHAGGTGQGARLSFLASSAGILTSFLVLAGAAIGLKAAGAVVGWGIQFQQPVFLAAMAAILTLFAANLWSVFEIPLPGVLASLGGRTGQGSPAGAFATGAFATVLATPCSAPFLGTAVGFALSGGPWETLGVFALLGLGMATPYLLLAAWPGFVRFLPRPGRWMLRLKAFLGLALAGTAAWLLQVLSAQTSPSLAMAVAGVLGLVLALLLAGTRWPAFKRAALGLAVGVGLAAPALPLILTTDPPSTPRADGLWRPWSPEAVNALVAEGKVVLVDVTAQWCTTCQVNKIGVLDRGRVAAALTEGRLIGLVADWTRPDPAIAAYLASFGRYGIPFAAVYGPGAPQGIPLPDLLSEQAVLDAMERAVR</sequence>
<feature type="transmembrane region" description="Helical" evidence="6">
    <location>
        <begin position="257"/>
        <end position="282"/>
    </location>
</feature>
<dbReference type="GO" id="GO:0015035">
    <property type="term" value="F:protein-disulfide reductase activity"/>
    <property type="evidence" value="ECO:0007669"/>
    <property type="project" value="TreeGrafter"/>
</dbReference>
<gene>
    <name evidence="8" type="ORF">RSPPHO_03197</name>
</gene>
<evidence type="ECO:0000256" key="6">
    <source>
        <dbReference type="SAM" id="Phobius"/>
    </source>
</evidence>
<dbReference type="STRING" id="1150469.RSPPHO_03197"/>
<dbReference type="PANTHER" id="PTHR32234">
    <property type="entry name" value="THIOL:DISULFIDE INTERCHANGE PROTEIN DSBD"/>
    <property type="match status" value="1"/>
</dbReference>
<evidence type="ECO:0000256" key="4">
    <source>
        <dbReference type="ARBA" id="ARBA00022989"/>
    </source>
</evidence>
<dbReference type="PANTHER" id="PTHR32234:SF3">
    <property type="entry name" value="SUPPRESSION OF COPPER SENSITIVITY PROTEIN"/>
    <property type="match status" value="1"/>
</dbReference>
<feature type="transmembrane region" description="Helical" evidence="6">
    <location>
        <begin position="318"/>
        <end position="336"/>
    </location>
</feature>
<feature type="domain" description="Cytochrome C biogenesis protein transmembrane" evidence="7">
    <location>
        <begin position="96"/>
        <end position="309"/>
    </location>
</feature>
<dbReference type="eggNOG" id="COG4232">
    <property type="taxonomic scope" value="Bacteria"/>
</dbReference>
<evidence type="ECO:0000313" key="9">
    <source>
        <dbReference type="Proteomes" id="UP000033220"/>
    </source>
</evidence>
<dbReference type="Proteomes" id="UP000033220">
    <property type="component" value="Chromosome DSM 122"/>
</dbReference>
<proteinExistence type="predicted"/>
<evidence type="ECO:0000313" key="8">
    <source>
        <dbReference type="EMBL" id="CCG09823.1"/>
    </source>
</evidence>
<dbReference type="Pfam" id="PF13899">
    <property type="entry name" value="Thioredoxin_7"/>
    <property type="match status" value="1"/>
</dbReference>
<keyword evidence="9" id="KW-1185">Reference proteome</keyword>
<accession>H6SRA1</accession>
<evidence type="ECO:0000256" key="3">
    <source>
        <dbReference type="ARBA" id="ARBA00022748"/>
    </source>
</evidence>
<comment type="subcellular location">
    <subcellularLocation>
        <location evidence="1">Membrane</location>
        <topology evidence="1">Multi-pass membrane protein</topology>
    </subcellularLocation>
</comment>
<dbReference type="Gene3D" id="3.40.30.10">
    <property type="entry name" value="Glutaredoxin"/>
    <property type="match status" value="1"/>
</dbReference>
<keyword evidence="2 6" id="KW-0812">Transmembrane</keyword>
<keyword evidence="4 6" id="KW-1133">Transmembrane helix</keyword>
<dbReference type="GO" id="GO:0016020">
    <property type="term" value="C:membrane"/>
    <property type="evidence" value="ECO:0007669"/>
    <property type="project" value="UniProtKB-SubCell"/>
</dbReference>
<protein>
    <submittedName>
        <fullName evidence="8">Putative suppressor for copper-sensitivity B</fullName>
    </submittedName>
</protein>
<dbReference type="EMBL" id="HE663493">
    <property type="protein sequence ID" value="CCG09823.1"/>
    <property type="molecule type" value="Genomic_DNA"/>
</dbReference>